<organism evidence="1 2">
    <name type="scientific">Photorhabdus namnaonensis</name>
    <dbReference type="NCBI Taxonomy" id="1851568"/>
    <lineage>
        <taxon>Bacteria</taxon>
        <taxon>Pseudomonadati</taxon>
        <taxon>Pseudomonadota</taxon>
        <taxon>Gammaproteobacteria</taxon>
        <taxon>Enterobacterales</taxon>
        <taxon>Morganellaceae</taxon>
        <taxon>Photorhabdus</taxon>
    </lineage>
</organism>
<evidence type="ECO:0000313" key="2">
    <source>
        <dbReference type="Proteomes" id="UP000092665"/>
    </source>
</evidence>
<comment type="caution">
    <text evidence="1">The sequence shown here is derived from an EMBL/GenBank/DDBJ whole genome shotgun (WGS) entry which is preliminary data.</text>
</comment>
<reference evidence="2" key="1">
    <citation type="submission" date="2015-11" db="EMBL/GenBank/DDBJ databases">
        <authorList>
            <person name="Tobias N.J."/>
            <person name="Mishra B."/>
            <person name="Gupta D.K."/>
            <person name="Thines M."/>
            <person name="Stinear T.P."/>
            <person name="Bode H.B."/>
        </authorList>
    </citation>
    <scope>NUCLEOTIDE SEQUENCE [LARGE SCALE GENOMIC DNA]</scope>
    <source>
        <strain evidence="2">PB45.5</strain>
    </source>
</reference>
<dbReference type="EMBL" id="LOIC01000005">
    <property type="protein sequence ID" value="OCA56796.1"/>
    <property type="molecule type" value="Genomic_DNA"/>
</dbReference>
<protein>
    <submittedName>
        <fullName evidence="1">Uncharacterized protein</fullName>
    </submittedName>
</protein>
<keyword evidence="2" id="KW-1185">Reference proteome</keyword>
<gene>
    <name evidence="1" type="ORF">Phpb_00181</name>
</gene>
<dbReference type="Proteomes" id="UP000092665">
    <property type="component" value="Unassembled WGS sequence"/>
</dbReference>
<sequence>MKTLLSLFGWKEASIDDYRQCYSMYGGGLATHPVVLDFIHKHFKCDEKYYVQKVV</sequence>
<dbReference type="AlphaFoldDB" id="A0A1B8YP26"/>
<evidence type="ECO:0000313" key="1">
    <source>
        <dbReference type="EMBL" id="OCA56796.1"/>
    </source>
</evidence>
<proteinExistence type="predicted"/>
<name>A0A1B8YP26_9GAMM</name>
<accession>A0A1B8YP26</accession>